<comment type="caution">
    <text evidence="2">The sequence shown here is derived from an EMBL/GenBank/DDBJ whole genome shotgun (WGS) entry which is preliminary data.</text>
</comment>
<reference evidence="2" key="1">
    <citation type="submission" date="2021-06" db="EMBL/GenBank/DDBJ databases">
        <authorList>
            <person name="Kallberg Y."/>
            <person name="Tangrot J."/>
            <person name="Rosling A."/>
        </authorList>
    </citation>
    <scope>NUCLEOTIDE SEQUENCE</scope>
    <source>
        <strain evidence="2">FL966</strain>
    </source>
</reference>
<feature type="compositionally biased region" description="Basic and acidic residues" evidence="1">
    <location>
        <begin position="53"/>
        <end position="68"/>
    </location>
</feature>
<organism evidence="2 3">
    <name type="scientific">Cetraspora pellucida</name>
    <dbReference type="NCBI Taxonomy" id="1433469"/>
    <lineage>
        <taxon>Eukaryota</taxon>
        <taxon>Fungi</taxon>
        <taxon>Fungi incertae sedis</taxon>
        <taxon>Mucoromycota</taxon>
        <taxon>Glomeromycotina</taxon>
        <taxon>Glomeromycetes</taxon>
        <taxon>Diversisporales</taxon>
        <taxon>Gigasporaceae</taxon>
        <taxon>Cetraspora</taxon>
    </lineage>
</organism>
<name>A0A9N9HTD2_9GLOM</name>
<sequence length="158" mass="18134">MDNCQVLLLVDNALSHFHNQPSTHETHESNESNSDLDEETSNNSELESANNSHDNHSKHDKHSTDRSKGHYGSGYNQVIVNCWRKTRILSSVSREEIEVAIKNQDMLLEQQEEDVNDLVIDLISQDPEIKSQLNTYLDLSDLHIITEEKLEDLKIIEI</sequence>
<evidence type="ECO:0000313" key="3">
    <source>
        <dbReference type="Proteomes" id="UP000789759"/>
    </source>
</evidence>
<evidence type="ECO:0000256" key="1">
    <source>
        <dbReference type="SAM" id="MobiDB-lite"/>
    </source>
</evidence>
<feature type="compositionally biased region" description="Low complexity" evidence="1">
    <location>
        <begin position="41"/>
        <end position="52"/>
    </location>
</feature>
<protein>
    <submittedName>
        <fullName evidence="2">5083_t:CDS:1</fullName>
    </submittedName>
</protein>
<accession>A0A9N9HTD2</accession>
<gene>
    <name evidence="2" type="ORF">CPELLU_LOCUS11983</name>
</gene>
<dbReference type="Proteomes" id="UP000789759">
    <property type="component" value="Unassembled WGS sequence"/>
</dbReference>
<dbReference type="AlphaFoldDB" id="A0A9N9HTD2"/>
<feature type="region of interest" description="Disordered" evidence="1">
    <location>
        <begin position="18"/>
        <end position="70"/>
    </location>
</feature>
<dbReference type="OrthoDB" id="2436443at2759"/>
<keyword evidence="3" id="KW-1185">Reference proteome</keyword>
<proteinExistence type="predicted"/>
<feature type="non-terminal residue" evidence="2">
    <location>
        <position position="158"/>
    </location>
</feature>
<evidence type="ECO:0000313" key="2">
    <source>
        <dbReference type="EMBL" id="CAG8704132.1"/>
    </source>
</evidence>
<dbReference type="EMBL" id="CAJVQA010011106">
    <property type="protein sequence ID" value="CAG8704132.1"/>
    <property type="molecule type" value="Genomic_DNA"/>
</dbReference>